<evidence type="ECO:0000313" key="5">
    <source>
        <dbReference type="Proteomes" id="UP000187172"/>
    </source>
</evidence>
<protein>
    <submittedName>
        <fullName evidence="4">TetR family transcriptional regulator</fullName>
    </submittedName>
</protein>
<feature type="domain" description="HTH tetR-type" evidence="3">
    <location>
        <begin position="9"/>
        <end position="69"/>
    </location>
</feature>
<dbReference type="STRING" id="297318.BK138_05110"/>
<name>A0A1R1F1H3_9BACL</name>
<dbReference type="PANTHER" id="PTHR43479:SF7">
    <property type="entry name" value="TETR-FAMILY TRANSCRIPTIONAL REGULATOR"/>
    <property type="match status" value="1"/>
</dbReference>
<sequence>MVKTDRRILKSRQAIQSTFLQMLLQEGFDEITVKKLTEKADIGRKTFYLHYTDKYDLLDKMVDDHIAQLRVICDQKQDIGLIEGSILWFSYFEQHKPFFAALFKSEGASTFRKKLLSFTMAEIDKKLNEDSLPIIDKHIFLKFLGTATMGVLESYVLGELDSDIEAVATQVVQLYKTQLIG</sequence>
<dbReference type="GO" id="GO:0003677">
    <property type="term" value="F:DNA binding"/>
    <property type="evidence" value="ECO:0007669"/>
    <property type="project" value="UniProtKB-UniRule"/>
</dbReference>
<dbReference type="Pfam" id="PF14278">
    <property type="entry name" value="TetR_C_8"/>
    <property type="match status" value="1"/>
</dbReference>
<keyword evidence="1 2" id="KW-0238">DNA-binding</keyword>
<comment type="caution">
    <text evidence="4">The sequence shown here is derived from an EMBL/GenBank/DDBJ whole genome shotgun (WGS) entry which is preliminary data.</text>
</comment>
<dbReference type="Proteomes" id="UP000187172">
    <property type="component" value="Unassembled WGS sequence"/>
</dbReference>
<reference evidence="4 5" key="1">
    <citation type="submission" date="2016-11" db="EMBL/GenBank/DDBJ databases">
        <title>Paenibacillus species isolates.</title>
        <authorList>
            <person name="Beno S.M."/>
        </authorList>
    </citation>
    <scope>NUCLEOTIDE SEQUENCE [LARGE SCALE GENOMIC DNA]</scope>
    <source>
        <strain evidence="4 5">FSL R5-0378</strain>
    </source>
</reference>
<dbReference type="Pfam" id="PF00440">
    <property type="entry name" value="TetR_N"/>
    <property type="match status" value="1"/>
</dbReference>
<evidence type="ECO:0000256" key="1">
    <source>
        <dbReference type="ARBA" id="ARBA00023125"/>
    </source>
</evidence>
<dbReference type="AlphaFoldDB" id="A0A1R1F1H3"/>
<dbReference type="InterPro" id="IPR039532">
    <property type="entry name" value="TetR_C_Firmicutes"/>
</dbReference>
<dbReference type="SUPFAM" id="SSF46689">
    <property type="entry name" value="Homeodomain-like"/>
    <property type="match status" value="1"/>
</dbReference>
<keyword evidence="5" id="KW-1185">Reference proteome</keyword>
<gene>
    <name evidence="4" type="ORF">BK138_05110</name>
</gene>
<organism evidence="4 5">
    <name type="scientific">Paenibacillus rhizosphaerae</name>
    <dbReference type="NCBI Taxonomy" id="297318"/>
    <lineage>
        <taxon>Bacteria</taxon>
        <taxon>Bacillati</taxon>
        <taxon>Bacillota</taxon>
        <taxon>Bacilli</taxon>
        <taxon>Bacillales</taxon>
        <taxon>Paenibacillaceae</taxon>
        <taxon>Paenibacillus</taxon>
    </lineage>
</organism>
<dbReference type="InterPro" id="IPR050624">
    <property type="entry name" value="HTH-type_Tx_Regulator"/>
</dbReference>
<dbReference type="EMBL" id="MRTP01000001">
    <property type="protein sequence ID" value="OMF57958.1"/>
    <property type="molecule type" value="Genomic_DNA"/>
</dbReference>
<dbReference type="Gene3D" id="1.10.357.10">
    <property type="entry name" value="Tetracycline Repressor, domain 2"/>
    <property type="match status" value="1"/>
</dbReference>
<feature type="DNA-binding region" description="H-T-H motif" evidence="2">
    <location>
        <begin position="32"/>
        <end position="51"/>
    </location>
</feature>
<accession>A0A1R1F1H3</accession>
<evidence type="ECO:0000313" key="4">
    <source>
        <dbReference type="EMBL" id="OMF57958.1"/>
    </source>
</evidence>
<dbReference type="PROSITE" id="PS50977">
    <property type="entry name" value="HTH_TETR_2"/>
    <property type="match status" value="1"/>
</dbReference>
<dbReference type="PANTHER" id="PTHR43479">
    <property type="entry name" value="ACREF/ENVCD OPERON REPRESSOR-RELATED"/>
    <property type="match status" value="1"/>
</dbReference>
<dbReference type="RefSeq" id="WP_076166823.1">
    <property type="nucleotide sequence ID" value="NZ_MRTP01000001.1"/>
</dbReference>
<evidence type="ECO:0000256" key="2">
    <source>
        <dbReference type="PROSITE-ProRule" id="PRU00335"/>
    </source>
</evidence>
<evidence type="ECO:0000259" key="3">
    <source>
        <dbReference type="PROSITE" id="PS50977"/>
    </source>
</evidence>
<dbReference type="InterPro" id="IPR009057">
    <property type="entry name" value="Homeodomain-like_sf"/>
</dbReference>
<dbReference type="InterPro" id="IPR001647">
    <property type="entry name" value="HTH_TetR"/>
</dbReference>
<proteinExistence type="predicted"/>